<dbReference type="Gene3D" id="3.20.20.370">
    <property type="entry name" value="Glycoside hydrolase/deacetylase"/>
    <property type="match status" value="1"/>
</dbReference>
<sequence>MSQHDRTIDLNIDGGESLGRWQLGADEALAPLASSINVACGWHAGDPATMSDSIRLAKDHGLALGSHPGFPDLVGFGRRQMAFSPVEAAQAVIYQTGALRALADQQGAPLRHVKAHGSLYGMMIRDDNIADAVADAVGEMDPELILVLEAGQTAERQRTRGHRVAAEAFADLEYTDQGHILIDPQNQRRDPQWCADRARQILAGAVRSANGIETPIQADTICLHSDRPGAEDNARAVAAAIRNSGMTIRALDPTNL</sequence>
<reference evidence="1 2" key="1">
    <citation type="submission" date="2018-09" db="EMBL/GenBank/DDBJ databases">
        <title>Nesterenkonia natronophila sp. nov., an alkaliphilic actinobacteriume isolated from a soda lake, and emended description of the genus Nesterenkonia.</title>
        <authorList>
            <person name="Menes R.J."/>
            <person name="Iriarte A."/>
        </authorList>
    </citation>
    <scope>NUCLEOTIDE SEQUENCE [LARGE SCALE GENOMIC DNA]</scope>
    <source>
        <strain evidence="1 2">M8</strain>
    </source>
</reference>
<comment type="caution">
    <text evidence="1">The sequence shown here is derived from an EMBL/GenBank/DDBJ whole genome shotgun (WGS) entry which is preliminary data.</text>
</comment>
<keyword evidence="2" id="KW-1185">Reference proteome</keyword>
<gene>
    <name evidence="1" type="ORF">D3250_02180</name>
</gene>
<dbReference type="Pfam" id="PF03746">
    <property type="entry name" value="LamB_YcsF"/>
    <property type="match status" value="1"/>
</dbReference>
<dbReference type="GO" id="GO:0005975">
    <property type="term" value="P:carbohydrate metabolic process"/>
    <property type="evidence" value="ECO:0007669"/>
    <property type="project" value="InterPro"/>
</dbReference>
<dbReference type="EMBL" id="QYZP01000001">
    <property type="protein sequence ID" value="RJN32659.1"/>
    <property type="molecule type" value="Genomic_DNA"/>
</dbReference>
<dbReference type="PANTHER" id="PTHR30292:SF0">
    <property type="entry name" value="5-OXOPROLINASE SUBUNIT A"/>
    <property type="match status" value="1"/>
</dbReference>
<accession>A0A3A4G350</accession>
<dbReference type="NCBIfam" id="NF003814">
    <property type="entry name" value="PRK05406.1-3"/>
    <property type="match status" value="1"/>
</dbReference>
<dbReference type="InterPro" id="IPR011330">
    <property type="entry name" value="Glyco_hydro/deAcase_b/a-brl"/>
</dbReference>
<dbReference type="OrthoDB" id="9773478at2"/>
<name>A0A3A4G350_9MICC</name>
<evidence type="ECO:0000313" key="2">
    <source>
        <dbReference type="Proteomes" id="UP000266615"/>
    </source>
</evidence>
<dbReference type="SUPFAM" id="SSF88713">
    <property type="entry name" value="Glycoside hydrolase/deacetylase"/>
    <property type="match status" value="1"/>
</dbReference>
<proteinExistence type="predicted"/>
<dbReference type="Proteomes" id="UP000266615">
    <property type="component" value="Unassembled WGS sequence"/>
</dbReference>
<dbReference type="AlphaFoldDB" id="A0A3A4G350"/>
<evidence type="ECO:0000313" key="1">
    <source>
        <dbReference type="EMBL" id="RJN32659.1"/>
    </source>
</evidence>
<dbReference type="RefSeq" id="WP_119901705.1">
    <property type="nucleotide sequence ID" value="NZ_QYZP01000001.1"/>
</dbReference>
<dbReference type="InterPro" id="IPR005501">
    <property type="entry name" value="LamB/YcsF/PxpA-like"/>
</dbReference>
<dbReference type="PANTHER" id="PTHR30292">
    <property type="entry name" value="UNCHARACTERIZED PROTEIN YBGL-RELATED"/>
    <property type="match status" value="1"/>
</dbReference>
<organism evidence="1 2">
    <name type="scientific">Nesterenkonia natronophila</name>
    <dbReference type="NCBI Taxonomy" id="2174932"/>
    <lineage>
        <taxon>Bacteria</taxon>
        <taxon>Bacillati</taxon>
        <taxon>Actinomycetota</taxon>
        <taxon>Actinomycetes</taxon>
        <taxon>Micrococcales</taxon>
        <taxon>Micrococcaceae</taxon>
        <taxon>Nesterenkonia</taxon>
    </lineage>
</organism>
<dbReference type="CDD" id="cd10787">
    <property type="entry name" value="LamB_YcsF_like"/>
    <property type="match status" value="1"/>
</dbReference>
<protein>
    <submittedName>
        <fullName evidence="1">LamB/YcsF family protein</fullName>
    </submittedName>
</protein>